<feature type="transmembrane region" description="Helical" evidence="1">
    <location>
        <begin position="138"/>
        <end position="157"/>
    </location>
</feature>
<feature type="transmembrane region" description="Helical" evidence="1">
    <location>
        <begin position="68"/>
        <end position="89"/>
    </location>
</feature>
<sequence>MQTNFLNRYLYFPHTWLHNINPNLKLNAICLLLYSVSYMHLQYIIIFFIFSMIIFLSLDLEKKYLLDIFKILTIILTPYIIIILINQAINNKNYSQNIPIHVPYFIQFFTIPYNEYKIYRVQIIFQCYFLPQFIFKSIILTILNFLLLHILFVTTLYEDIILYMINFHQSVDLYNKINKKYIIITACSSQFLEDIISYIYKIFISLQLRNCAIKTLLILFIYSANNLIKFIKVYSYNLSTTVYTRLNL</sequence>
<dbReference type="RefSeq" id="YP_009244071.1">
    <property type="nucleotide sequence ID" value="NC_029858.1"/>
</dbReference>
<organism evidence="2">
    <name type="scientific">Gelidium elegans</name>
    <name type="common">Red alga</name>
    <dbReference type="NCBI Taxonomy" id="37200"/>
    <lineage>
        <taxon>Eukaryota</taxon>
        <taxon>Rhodophyta</taxon>
        <taxon>Florideophyceae</taxon>
        <taxon>Rhodymeniophycidae</taxon>
        <taxon>Gelidiales</taxon>
        <taxon>Gelidiaceae</taxon>
        <taxon>Gelidium</taxon>
    </lineage>
</organism>
<proteinExistence type="predicted"/>
<dbReference type="AlphaFoldDB" id="A0A141SDE5"/>
<protein>
    <submittedName>
        <fullName evidence="2">Uncharacterized protein</fullName>
    </submittedName>
</protein>
<name>A0A141SDE5_GELEL</name>
<geneLocation type="plastid" evidence="2"/>
<keyword evidence="1" id="KW-1133">Transmembrane helix</keyword>
<accession>A0A141SDE5</accession>
<evidence type="ECO:0000256" key="1">
    <source>
        <dbReference type="SAM" id="Phobius"/>
    </source>
</evidence>
<evidence type="ECO:0000313" key="2">
    <source>
        <dbReference type="EMBL" id="AMK96313.1"/>
    </source>
</evidence>
<keyword evidence="2" id="KW-0934">Plastid</keyword>
<keyword evidence="1" id="KW-0812">Transmembrane</keyword>
<keyword evidence="1" id="KW-0472">Membrane</keyword>
<dbReference type="GeneID" id="27215793"/>
<gene>
    <name evidence="2" type="primary">ycf92</name>
    <name evidence="2" type="ORF">Gele_051</name>
</gene>
<feature type="transmembrane region" description="Helical" evidence="1">
    <location>
        <begin position="31"/>
        <end position="56"/>
    </location>
</feature>
<reference evidence="2" key="1">
    <citation type="submission" date="2015-07" db="EMBL/GenBank/DDBJ databases">
        <title>Reconstructing the complex evolutionary history of mobile plasmids in red algal genomes.</title>
        <authorList>
            <person name="Lee J."/>
            <person name="Kim K.M."/>
            <person name="Yang E.C."/>
            <person name="Miller K.A."/>
            <person name="Boo S.M."/>
            <person name="Bhattacharya D."/>
            <person name="Yoon H.S."/>
        </authorList>
    </citation>
    <scope>NUCLEOTIDE SEQUENCE</scope>
</reference>
<dbReference type="EMBL" id="KT266786">
    <property type="protein sequence ID" value="AMK96313.1"/>
    <property type="molecule type" value="Genomic_DNA"/>
</dbReference>